<keyword evidence="2" id="KW-0378">Hydrolase</keyword>
<feature type="region of interest" description="Disordered" evidence="3">
    <location>
        <begin position="1"/>
        <end position="131"/>
    </location>
</feature>
<dbReference type="PANTHER" id="PTHR10587">
    <property type="entry name" value="GLYCOSYL TRANSFERASE-RELATED"/>
    <property type="match status" value="1"/>
</dbReference>
<proteinExistence type="predicted"/>
<dbReference type="GO" id="GO:0005975">
    <property type="term" value="P:carbohydrate metabolic process"/>
    <property type="evidence" value="ECO:0007669"/>
    <property type="project" value="InterPro"/>
</dbReference>
<feature type="compositionally biased region" description="Basic and acidic residues" evidence="3">
    <location>
        <begin position="11"/>
        <end position="21"/>
    </location>
</feature>
<keyword evidence="1" id="KW-0479">Metal-binding</keyword>
<feature type="compositionally biased region" description="Pro residues" evidence="3">
    <location>
        <begin position="1"/>
        <end position="10"/>
    </location>
</feature>
<dbReference type="Gene3D" id="3.20.20.370">
    <property type="entry name" value="Glycoside hydrolase/deacetylase"/>
    <property type="match status" value="1"/>
</dbReference>
<dbReference type="PROSITE" id="PS51677">
    <property type="entry name" value="NODB"/>
    <property type="match status" value="1"/>
</dbReference>
<dbReference type="GO" id="GO:0016020">
    <property type="term" value="C:membrane"/>
    <property type="evidence" value="ECO:0007669"/>
    <property type="project" value="TreeGrafter"/>
</dbReference>
<feature type="compositionally biased region" description="Basic and acidic residues" evidence="3">
    <location>
        <begin position="31"/>
        <end position="49"/>
    </location>
</feature>
<dbReference type="InterPro" id="IPR011330">
    <property type="entry name" value="Glyco_hydro/deAcase_b/a-brl"/>
</dbReference>
<dbReference type="CDD" id="cd10917">
    <property type="entry name" value="CE4_NodB_like_6s_7s"/>
    <property type="match status" value="1"/>
</dbReference>
<feature type="compositionally biased region" description="Low complexity" evidence="3">
    <location>
        <begin position="68"/>
        <end position="84"/>
    </location>
</feature>
<dbReference type="EMBL" id="CAFBMK010000033">
    <property type="protein sequence ID" value="CAB4905241.1"/>
    <property type="molecule type" value="Genomic_DNA"/>
</dbReference>
<dbReference type="GO" id="GO:0046872">
    <property type="term" value="F:metal ion binding"/>
    <property type="evidence" value="ECO:0007669"/>
    <property type="project" value="UniProtKB-KW"/>
</dbReference>
<sequence length="419" mass="44373">MAPAGPPSDPPDGHGPRRDRDADDWDWGDEWDAHEHPAGDGRTPRRDAAEDAPTPPDAPRRHADPDADAATDATAPAAPAAGRAPRGDDHAPDAAGASPRPVAGGSGPSDDARAPARRRRAAGPARPVLRRRSTAVVAALAALVLVVLGASALTGDDDAPAARDGGDELRRLTGLAARAADEQAGRAAALRRYARIGRPIYCGAGRKPWVALTFDDGPGPLSPRWITSMSKAGVPMTLFRIGRNVPGNEEYVRVQRNLGWDSGSHTQDHPALATLDAREQRRQIERGDAASRRVLGRPPVLFRPPYESHDRDTDRIVEDLGMVEVLWNVDTQDALGTTSADEIVATAERGMRPGSIILLHEVKPNTLEAMPRIVAALREKGLRPVTVSEMLAGDGPSEAQLRKGYGGCPVDLTPGTAAS</sequence>
<evidence type="ECO:0000256" key="2">
    <source>
        <dbReference type="ARBA" id="ARBA00022801"/>
    </source>
</evidence>
<dbReference type="GO" id="GO:0016810">
    <property type="term" value="F:hydrolase activity, acting on carbon-nitrogen (but not peptide) bonds"/>
    <property type="evidence" value="ECO:0007669"/>
    <property type="project" value="InterPro"/>
</dbReference>
<dbReference type="Pfam" id="PF01522">
    <property type="entry name" value="Polysacc_deac_1"/>
    <property type="match status" value="1"/>
</dbReference>
<protein>
    <submittedName>
        <fullName evidence="5">Unannotated protein</fullName>
    </submittedName>
</protein>
<dbReference type="PANTHER" id="PTHR10587:SF133">
    <property type="entry name" value="CHITIN DEACETYLASE 1-RELATED"/>
    <property type="match status" value="1"/>
</dbReference>
<accession>A0A6J7GAF3</accession>
<dbReference type="InterPro" id="IPR002509">
    <property type="entry name" value="NODB_dom"/>
</dbReference>
<dbReference type="AlphaFoldDB" id="A0A6J7GAF3"/>
<evidence type="ECO:0000259" key="4">
    <source>
        <dbReference type="PROSITE" id="PS51677"/>
    </source>
</evidence>
<dbReference type="InterPro" id="IPR050248">
    <property type="entry name" value="Polysacc_deacetylase_ArnD"/>
</dbReference>
<evidence type="ECO:0000256" key="1">
    <source>
        <dbReference type="ARBA" id="ARBA00022723"/>
    </source>
</evidence>
<name>A0A6J7GAF3_9ZZZZ</name>
<reference evidence="5" key="1">
    <citation type="submission" date="2020-05" db="EMBL/GenBank/DDBJ databases">
        <authorList>
            <person name="Chiriac C."/>
            <person name="Salcher M."/>
            <person name="Ghai R."/>
            <person name="Kavagutti S V."/>
        </authorList>
    </citation>
    <scope>NUCLEOTIDE SEQUENCE</scope>
</reference>
<feature type="domain" description="NodB homology" evidence="4">
    <location>
        <begin position="208"/>
        <end position="385"/>
    </location>
</feature>
<gene>
    <name evidence="5" type="ORF">UFOPK3564_00834</name>
</gene>
<organism evidence="5">
    <name type="scientific">freshwater metagenome</name>
    <dbReference type="NCBI Taxonomy" id="449393"/>
    <lineage>
        <taxon>unclassified sequences</taxon>
        <taxon>metagenomes</taxon>
        <taxon>ecological metagenomes</taxon>
    </lineage>
</organism>
<evidence type="ECO:0000313" key="5">
    <source>
        <dbReference type="EMBL" id="CAB4905241.1"/>
    </source>
</evidence>
<dbReference type="SUPFAM" id="SSF88713">
    <property type="entry name" value="Glycoside hydrolase/deacetylase"/>
    <property type="match status" value="1"/>
</dbReference>
<evidence type="ECO:0000256" key="3">
    <source>
        <dbReference type="SAM" id="MobiDB-lite"/>
    </source>
</evidence>